<name>A0A4Z2HWQ9_9TELE</name>
<reference evidence="1 2" key="1">
    <citation type="submission" date="2019-03" db="EMBL/GenBank/DDBJ databases">
        <title>First draft genome of Liparis tanakae, snailfish: a comprehensive survey of snailfish specific genes.</title>
        <authorList>
            <person name="Kim W."/>
            <person name="Song I."/>
            <person name="Jeong J.-H."/>
            <person name="Kim D."/>
            <person name="Kim S."/>
            <person name="Ryu S."/>
            <person name="Song J.Y."/>
            <person name="Lee S.K."/>
        </authorList>
    </citation>
    <scope>NUCLEOTIDE SEQUENCE [LARGE SCALE GENOMIC DNA]</scope>
    <source>
        <tissue evidence="1">Muscle</tissue>
    </source>
</reference>
<keyword evidence="2" id="KW-1185">Reference proteome</keyword>
<accession>A0A4Z2HWQ9</accession>
<comment type="caution">
    <text evidence="1">The sequence shown here is derived from an EMBL/GenBank/DDBJ whole genome shotgun (WGS) entry which is preliminary data.</text>
</comment>
<protein>
    <submittedName>
        <fullName evidence="1">Uncharacterized protein</fullName>
    </submittedName>
</protein>
<dbReference type="EMBL" id="SRLO01000167">
    <property type="protein sequence ID" value="TNN70108.1"/>
    <property type="molecule type" value="Genomic_DNA"/>
</dbReference>
<evidence type="ECO:0000313" key="1">
    <source>
        <dbReference type="EMBL" id="TNN70108.1"/>
    </source>
</evidence>
<organism evidence="1 2">
    <name type="scientific">Liparis tanakae</name>
    <name type="common">Tanaka's snailfish</name>
    <dbReference type="NCBI Taxonomy" id="230148"/>
    <lineage>
        <taxon>Eukaryota</taxon>
        <taxon>Metazoa</taxon>
        <taxon>Chordata</taxon>
        <taxon>Craniata</taxon>
        <taxon>Vertebrata</taxon>
        <taxon>Euteleostomi</taxon>
        <taxon>Actinopterygii</taxon>
        <taxon>Neopterygii</taxon>
        <taxon>Teleostei</taxon>
        <taxon>Neoteleostei</taxon>
        <taxon>Acanthomorphata</taxon>
        <taxon>Eupercaria</taxon>
        <taxon>Perciformes</taxon>
        <taxon>Cottioidei</taxon>
        <taxon>Cottales</taxon>
        <taxon>Liparidae</taxon>
        <taxon>Liparis</taxon>
    </lineage>
</organism>
<sequence>MWPQITGLERARASADGARAYYLTSSSPPTIQAENAVAVTSLPYSYLVVDAPELPGPACVVEERSELSAWYDGVTVVILWRFIEYIRKKCFTFSATWGGTTTTRLFQVVSDWHQQYLSSTLAEPSTSNPPGFPRAHRPSWANRPLALLHVSSEEFSLAM</sequence>
<evidence type="ECO:0000313" key="2">
    <source>
        <dbReference type="Proteomes" id="UP000314294"/>
    </source>
</evidence>
<dbReference type="AlphaFoldDB" id="A0A4Z2HWQ9"/>
<gene>
    <name evidence="1" type="ORF">EYF80_019608</name>
</gene>
<dbReference type="Proteomes" id="UP000314294">
    <property type="component" value="Unassembled WGS sequence"/>
</dbReference>
<proteinExistence type="predicted"/>